<dbReference type="Proteomes" id="UP000789702">
    <property type="component" value="Unassembled WGS sequence"/>
</dbReference>
<name>A0ACA9QQC8_9GLOM</name>
<organism evidence="1 2">
    <name type="scientific">Dentiscutata heterogama</name>
    <dbReference type="NCBI Taxonomy" id="1316150"/>
    <lineage>
        <taxon>Eukaryota</taxon>
        <taxon>Fungi</taxon>
        <taxon>Fungi incertae sedis</taxon>
        <taxon>Mucoromycota</taxon>
        <taxon>Glomeromycotina</taxon>
        <taxon>Glomeromycetes</taxon>
        <taxon>Diversisporales</taxon>
        <taxon>Gigasporaceae</taxon>
        <taxon>Dentiscutata</taxon>
    </lineage>
</organism>
<accession>A0ACA9QQC8</accession>
<comment type="caution">
    <text evidence="1">The sequence shown here is derived from an EMBL/GenBank/DDBJ whole genome shotgun (WGS) entry which is preliminary data.</text>
</comment>
<feature type="non-terminal residue" evidence="1">
    <location>
        <position position="121"/>
    </location>
</feature>
<evidence type="ECO:0000313" key="2">
    <source>
        <dbReference type="Proteomes" id="UP000789702"/>
    </source>
</evidence>
<keyword evidence="2" id="KW-1185">Reference proteome</keyword>
<dbReference type="EMBL" id="CAJVPU010051058">
    <property type="protein sequence ID" value="CAG8760566.1"/>
    <property type="molecule type" value="Genomic_DNA"/>
</dbReference>
<sequence length="121" mass="13878">SCANIAAFDLDETLITTKGVNKFPKDANDWKWLNKKVPERLTKLYEEGYKIIIVSNQAGLNSEKKNSDKRRSDFKNKIGQIADSLNVSFEIYASMGHDKYRKPMIGIWNYFAENRNVGVTI</sequence>
<evidence type="ECO:0000313" key="1">
    <source>
        <dbReference type="EMBL" id="CAG8760566.1"/>
    </source>
</evidence>
<protein>
    <submittedName>
        <fullName evidence="1">4326_t:CDS:1</fullName>
    </submittedName>
</protein>
<proteinExistence type="predicted"/>
<feature type="non-terminal residue" evidence="1">
    <location>
        <position position="1"/>
    </location>
</feature>
<gene>
    <name evidence="1" type="ORF">DHETER_LOCUS15229</name>
</gene>
<reference evidence="1" key="1">
    <citation type="submission" date="2021-06" db="EMBL/GenBank/DDBJ databases">
        <authorList>
            <person name="Kallberg Y."/>
            <person name="Tangrot J."/>
            <person name="Rosling A."/>
        </authorList>
    </citation>
    <scope>NUCLEOTIDE SEQUENCE</scope>
    <source>
        <strain evidence="1">IL203A</strain>
    </source>
</reference>